<sequence>MIIANSLCKELHIEDRDGTVQVCMQPENMFTQLVRDNSHSEVEFVLPDNVRAQLQLHKEYVKKIT</sequence>
<evidence type="ECO:0000313" key="1">
    <source>
        <dbReference type="EMBL" id="WOG85188.1"/>
    </source>
</evidence>
<proteinExistence type="predicted"/>
<dbReference type="EMBL" id="CP093343">
    <property type="protein sequence ID" value="WOG85188.1"/>
    <property type="molecule type" value="Genomic_DNA"/>
</dbReference>
<reference evidence="1" key="1">
    <citation type="journal article" date="2016" name="Nat. Genet.">
        <title>A high-quality carrot genome assembly provides new insights into carotenoid accumulation and asterid genome evolution.</title>
        <authorList>
            <person name="Iorizzo M."/>
            <person name="Ellison S."/>
            <person name="Senalik D."/>
            <person name="Zeng P."/>
            <person name="Satapoomin P."/>
            <person name="Huang J."/>
            <person name="Bowman M."/>
            <person name="Iovene M."/>
            <person name="Sanseverino W."/>
            <person name="Cavagnaro P."/>
            <person name="Yildiz M."/>
            <person name="Macko-Podgorni A."/>
            <person name="Moranska E."/>
            <person name="Grzebelus E."/>
            <person name="Grzebelus D."/>
            <person name="Ashrafi H."/>
            <person name="Zheng Z."/>
            <person name="Cheng S."/>
            <person name="Spooner D."/>
            <person name="Van Deynze A."/>
            <person name="Simon P."/>
        </authorList>
    </citation>
    <scope>NUCLEOTIDE SEQUENCE</scope>
    <source>
        <tissue evidence="1">Leaf</tissue>
    </source>
</reference>
<protein>
    <submittedName>
        <fullName evidence="1">Uncharacterized protein</fullName>
    </submittedName>
</protein>
<accession>A0A166ISK2</accession>
<dbReference type="AlphaFoldDB" id="A0A166ISK2"/>
<reference evidence="1" key="2">
    <citation type="submission" date="2022-03" db="EMBL/GenBank/DDBJ databases">
        <title>Draft title - Genomic analysis of global carrot germplasm unveils the trajectory of domestication and the origin of high carotenoid orange carrot.</title>
        <authorList>
            <person name="Iorizzo M."/>
            <person name="Ellison S."/>
            <person name="Senalik D."/>
            <person name="Macko-Podgorni A."/>
            <person name="Grzebelus D."/>
            <person name="Bostan H."/>
            <person name="Rolling W."/>
            <person name="Curaba J."/>
            <person name="Simon P."/>
        </authorList>
    </citation>
    <scope>NUCLEOTIDE SEQUENCE</scope>
    <source>
        <tissue evidence="1">Leaf</tissue>
    </source>
</reference>
<keyword evidence="2" id="KW-1185">Reference proteome</keyword>
<name>A0A166ISK2_DAUCS</name>
<evidence type="ECO:0000313" key="2">
    <source>
        <dbReference type="Proteomes" id="UP000077755"/>
    </source>
</evidence>
<organism evidence="1 2">
    <name type="scientific">Daucus carota subsp. sativus</name>
    <name type="common">Carrot</name>
    <dbReference type="NCBI Taxonomy" id="79200"/>
    <lineage>
        <taxon>Eukaryota</taxon>
        <taxon>Viridiplantae</taxon>
        <taxon>Streptophyta</taxon>
        <taxon>Embryophyta</taxon>
        <taxon>Tracheophyta</taxon>
        <taxon>Spermatophyta</taxon>
        <taxon>Magnoliopsida</taxon>
        <taxon>eudicotyledons</taxon>
        <taxon>Gunneridae</taxon>
        <taxon>Pentapetalae</taxon>
        <taxon>asterids</taxon>
        <taxon>campanulids</taxon>
        <taxon>Apiales</taxon>
        <taxon>Apiaceae</taxon>
        <taxon>Apioideae</taxon>
        <taxon>Scandiceae</taxon>
        <taxon>Daucinae</taxon>
        <taxon>Daucus</taxon>
        <taxon>Daucus sect. Daucus</taxon>
    </lineage>
</organism>
<gene>
    <name evidence="1" type="ORF">DCAR_0104376</name>
</gene>
<dbReference type="Gramene" id="KZN11442">
    <property type="protein sequence ID" value="KZN11442"/>
    <property type="gene ID" value="DCAR_004098"/>
</dbReference>
<dbReference type="Proteomes" id="UP000077755">
    <property type="component" value="Chromosome 1"/>
</dbReference>